<feature type="binding site" evidence="2">
    <location>
        <position position="99"/>
    </location>
    <ligand>
        <name>Zn(2+)</name>
        <dbReference type="ChEBI" id="CHEBI:29105"/>
        <label>1</label>
        <note>catalytic</note>
    </ligand>
</feature>
<dbReference type="GO" id="GO:0016832">
    <property type="term" value="F:aldehyde-lyase activity"/>
    <property type="evidence" value="ECO:0007669"/>
    <property type="project" value="InterPro"/>
</dbReference>
<evidence type="ECO:0000313" key="3">
    <source>
        <dbReference type="EMBL" id="SDP06022.1"/>
    </source>
</evidence>
<dbReference type="EMBL" id="FNJN01000004">
    <property type="protein sequence ID" value="SDP06022.1"/>
    <property type="molecule type" value="Genomic_DNA"/>
</dbReference>
<dbReference type="InterPro" id="IPR050246">
    <property type="entry name" value="Class_II_FBP_aldolase"/>
</dbReference>
<dbReference type="PANTHER" id="PTHR30304">
    <property type="entry name" value="D-TAGATOSE-1,6-BISPHOSPHATE ALDOLASE"/>
    <property type="match status" value="1"/>
</dbReference>
<dbReference type="AlphaFoldDB" id="A0A1H0PLP6"/>
<dbReference type="Gene3D" id="3.20.20.70">
    <property type="entry name" value="Aldolase class I"/>
    <property type="match status" value="1"/>
</dbReference>
<dbReference type="Proteomes" id="UP000186456">
    <property type="component" value="Unassembled WGS sequence"/>
</dbReference>
<feature type="binding site" evidence="2">
    <location>
        <position position="219"/>
    </location>
    <ligand>
        <name>Zn(2+)</name>
        <dbReference type="ChEBI" id="CHEBI:29105"/>
        <label>1</label>
        <note>catalytic</note>
    </ligand>
</feature>
<dbReference type="SUPFAM" id="SSF51569">
    <property type="entry name" value="Aldolase"/>
    <property type="match status" value="1"/>
</dbReference>
<feature type="binding site" evidence="2">
    <location>
        <position position="120"/>
    </location>
    <ligand>
        <name>Zn(2+)</name>
        <dbReference type="ChEBI" id="CHEBI:29105"/>
        <label>2</label>
    </ligand>
</feature>
<organism evidence="3 4">
    <name type="scientific">Microbacterium testaceum (strain StLB037)</name>
    <dbReference type="NCBI Taxonomy" id="979556"/>
    <lineage>
        <taxon>Bacteria</taxon>
        <taxon>Bacillati</taxon>
        <taxon>Actinomycetota</taxon>
        <taxon>Actinomycetes</taxon>
        <taxon>Micrococcales</taxon>
        <taxon>Microbacteriaceae</taxon>
        <taxon>Microbacterium</taxon>
    </lineage>
</organism>
<keyword evidence="2" id="KW-0862">Zinc</keyword>
<accession>A0A1H0PLP6</accession>
<comment type="cofactor">
    <cofactor evidence="2">
        <name>Zn(2+)</name>
        <dbReference type="ChEBI" id="CHEBI:29105"/>
    </cofactor>
    <text evidence="2">Binds 2 Zn(2+) ions per subunit. One is catalytic and the other provides a structural contribution.</text>
</comment>
<evidence type="ECO:0000256" key="1">
    <source>
        <dbReference type="PIRSR" id="PIRSR001359-1"/>
    </source>
</evidence>
<feature type="binding site" evidence="2">
    <location>
        <position position="191"/>
    </location>
    <ligand>
        <name>Zn(2+)</name>
        <dbReference type="ChEBI" id="CHEBI:29105"/>
        <label>1</label>
        <note>catalytic</note>
    </ligand>
</feature>
<evidence type="ECO:0000256" key="2">
    <source>
        <dbReference type="PIRSR" id="PIRSR001359-3"/>
    </source>
</evidence>
<protein>
    <submittedName>
        <fullName evidence="3">Fructose-bisphosphate aldolase</fullName>
    </submittedName>
</protein>
<sequence>MRPRGVHVTGPYPIERDTAVPLADMPTLLAAHRAVGAFNFITLEVAEAIVAGAEAAEAGVILQLSQNAIAFHGGVAPAATAALRLAEAARIDVVVHLDHATDEPLVDEALAVGIRSVMFDAAHLTDAENLERTAAVAARVHAAGAWIEAELGEIGGKGAHAPGVRTDVAEAVHFVADTGVDALAVAVGSEHAMRERSATLDEDLIARLAAELPVPLVLHGSSGVADVGIDGAVRAGMRKINIGTHLNTVLTAAVRSELERDPDAIDPRRWLAPGRAAVASEVHRLLDVITGRVVAEVRA</sequence>
<name>A0A1H0PLP6_MICTS</name>
<feature type="binding site" evidence="2">
    <location>
        <position position="150"/>
    </location>
    <ligand>
        <name>Zn(2+)</name>
        <dbReference type="ChEBI" id="CHEBI:29105"/>
        <label>2</label>
    </ligand>
</feature>
<dbReference type="Pfam" id="PF01116">
    <property type="entry name" value="F_bP_aldolase"/>
    <property type="match status" value="1"/>
</dbReference>
<dbReference type="InterPro" id="IPR013785">
    <property type="entry name" value="Aldolase_TIM"/>
</dbReference>
<dbReference type="PANTHER" id="PTHR30304:SF0">
    <property type="entry name" value="D-TAGATOSE-1,6-BISPHOSPHATE ALDOLASE SUBUNIT GATY-RELATED"/>
    <property type="match status" value="1"/>
</dbReference>
<evidence type="ECO:0000313" key="4">
    <source>
        <dbReference type="Proteomes" id="UP000186456"/>
    </source>
</evidence>
<reference evidence="3 4" key="1">
    <citation type="submission" date="2016-10" db="EMBL/GenBank/DDBJ databases">
        <authorList>
            <person name="de Groot N.N."/>
        </authorList>
    </citation>
    <scope>NUCLEOTIDE SEQUENCE [LARGE SCALE GENOMIC DNA]</scope>
    <source>
        <strain evidence="3 4">StLB037</strain>
    </source>
</reference>
<dbReference type="PIRSF" id="PIRSF001359">
    <property type="entry name" value="F_bP_aldolase_II"/>
    <property type="match status" value="1"/>
</dbReference>
<gene>
    <name evidence="3" type="ORF">SAMN04487788_1873</name>
</gene>
<dbReference type="GO" id="GO:0008270">
    <property type="term" value="F:zinc ion binding"/>
    <property type="evidence" value="ECO:0007669"/>
    <property type="project" value="InterPro"/>
</dbReference>
<dbReference type="InterPro" id="IPR000771">
    <property type="entry name" value="FBA_II"/>
</dbReference>
<proteinExistence type="predicted"/>
<dbReference type="GO" id="GO:0005975">
    <property type="term" value="P:carbohydrate metabolic process"/>
    <property type="evidence" value="ECO:0007669"/>
    <property type="project" value="InterPro"/>
</dbReference>
<feature type="active site" description="Proton donor" evidence="1">
    <location>
        <position position="98"/>
    </location>
</feature>
<keyword evidence="2" id="KW-0479">Metal-binding</keyword>